<dbReference type="EC" id="2.7.13.3" evidence="3"/>
<keyword evidence="4" id="KW-1003">Cell membrane</keyword>
<dbReference type="InterPro" id="IPR036890">
    <property type="entry name" value="HATPase_C_sf"/>
</dbReference>
<dbReference type="InterPro" id="IPR003594">
    <property type="entry name" value="HATPase_dom"/>
</dbReference>
<dbReference type="Pfam" id="PF00989">
    <property type="entry name" value="PAS"/>
    <property type="match status" value="1"/>
</dbReference>
<keyword evidence="25" id="KW-1185">Reference proteome</keyword>
<feature type="transmembrane region" description="Helical" evidence="19">
    <location>
        <begin position="362"/>
        <end position="380"/>
    </location>
</feature>
<evidence type="ECO:0000313" key="26">
    <source>
        <dbReference type="Proteomes" id="UP000092871"/>
    </source>
</evidence>
<evidence type="ECO:0000256" key="3">
    <source>
        <dbReference type="ARBA" id="ARBA00012438"/>
    </source>
</evidence>
<dbReference type="PROSITE" id="PS50894">
    <property type="entry name" value="HPT"/>
    <property type="match status" value="1"/>
</dbReference>
<dbReference type="InterPro" id="IPR036097">
    <property type="entry name" value="HisK_dim/P_sf"/>
</dbReference>
<gene>
    <name evidence="23" type="primary">barA_1</name>
    <name evidence="24" type="synonym">barA_2</name>
    <name evidence="23" type="ORF">MGA5115_00036</name>
    <name evidence="24" type="ORF">MGA5116_01597</name>
</gene>
<dbReference type="SMART" id="SM00388">
    <property type="entry name" value="HisKA"/>
    <property type="match status" value="1"/>
</dbReference>
<dbReference type="SMART" id="SM00387">
    <property type="entry name" value="HATPase_c"/>
    <property type="match status" value="1"/>
</dbReference>
<dbReference type="SUPFAM" id="SSF47226">
    <property type="entry name" value="Histidine-containing phosphotransfer domain, HPT domain"/>
    <property type="match status" value="1"/>
</dbReference>
<dbReference type="InterPro" id="IPR036641">
    <property type="entry name" value="HPT_dom_sf"/>
</dbReference>
<evidence type="ECO:0000256" key="7">
    <source>
        <dbReference type="ARBA" id="ARBA00022692"/>
    </source>
</evidence>
<evidence type="ECO:0000259" key="21">
    <source>
        <dbReference type="PROSITE" id="PS50110"/>
    </source>
</evidence>
<evidence type="ECO:0000259" key="22">
    <source>
        <dbReference type="PROSITE" id="PS50894"/>
    </source>
</evidence>
<dbReference type="PRINTS" id="PR00344">
    <property type="entry name" value="BCTRLSENSOR"/>
</dbReference>
<keyword evidence="6 23" id="KW-0808">Transferase</keyword>
<dbReference type="GO" id="GO:0006355">
    <property type="term" value="P:regulation of DNA-templated transcription"/>
    <property type="evidence" value="ECO:0007669"/>
    <property type="project" value="InterPro"/>
</dbReference>
<dbReference type="GO" id="GO:0000155">
    <property type="term" value="F:phosphorelay sensor kinase activity"/>
    <property type="evidence" value="ECO:0007669"/>
    <property type="project" value="InterPro"/>
</dbReference>
<dbReference type="SMART" id="SM00073">
    <property type="entry name" value="HPT"/>
    <property type="match status" value="1"/>
</dbReference>
<evidence type="ECO:0000256" key="6">
    <source>
        <dbReference type="ARBA" id="ARBA00022679"/>
    </source>
</evidence>
<dbReference type="InterPro" id="IPR003661">
    <property type="entry name" value="HisK_dim/P_dom"/>
</dbReference>
<dbReference type="CDD" id="cd00082">
    <property type="entry name" value="HisKA"/>
    <property type="match status" value="1"/>
</dbReference>
<evidence type="ECO:0000256" key="8">
    <source>
        <dbReference type="ARBA" id="ARBA00022741"/>
    </source>
</evidence>
<feature type="modified residue" description="4-aspartylphosphate" evidence="17">
    <location>
        <position position="851"/>
    </location>
</feature>
<feature type="domain" description="Response regulatory" evidence="21">
    <location>
        <begin position="945"/>
        <end position="1061"/>
    </location>
</feature>
<feature type="domain" description="Response regulatory" evidence="21">
    <location>
        <begin position="797"/>
        <end position="918"/>
    </location>
</feature>
<dbReference type="InterPro" id="IPR005467">
    <property type="entry name" value="His_kinase_dom"/>
</dbReference>
<dbReference type="InterPro" id="IPR013767">
    <property type="entry name" value="PAS_fold"/>
</dbReference>
<dbReference type="Gene3D" id="1.10.287.130">
    <property type="match status" value="1"/>
</dbReference>
<evidence type="ECO:0000256" key="19">
    <source>
        <dbReference type="SAM" id="Phobius"/>
    </source>
</evidence>
<keyword evidence="11 19" id="KW-1133">Transmembrane helix</keyword>
<dbReference type="Proteomes" id="UP000092840">
    <property type="component" value="Unassembled WGS sequence"/>
</dbReference>
<dbReference type="FunFam" id="1.10.287.130:FF:000002">
    <property type="entry name" value="Two-component osmosensing histidine kinase"/>
    <property type="match status" value="1"/>
</dbReference>
<evidence type="ECO:0000313" key="24">
    <source>
        <dbReference type="EMBL" id="SBT21010.1"/>
    </source>
</evidence>
<evidence type="ECO:0000256" key="14">
    <source>
        <dbReference type="ARBA" id="ARBA00064003"/>
    </source>
</evidence>
<feature type="domain" description="HPt" evidence="22">
    <location>
        <begin position="1104"/>
        <end position="1195"/>
    </location>
</feature>
<organism evidence="23 26">
    <name type="scientific">Marinomonas gallaica</name>
    <dbReference type="NCBI Taxonomy" id="1806667"/>
    <lineage>
        <taxon>Bacteria</taxon>
        <taxon>Pseudomonadati</taxon>
        <taxon>Pseudomonadota</taxon>
        <taxon>Gammaproteobacteria</taxon>
        <taxon>Oceanospirillales</taxon>
        <taxon>Oceanospirillaceae</taxon>
        <taxon>Marinomonas</taxon>
    </lineage>
</organism>
<dbReference type="CDD" id="cd16922">
    <property type="entry name" value="HATPase_EvgS-ArcB-TorS-like"/>
    <property type="match status" value="1"/>
</dbReference>
<evidence type="ECO:0000256" key="13">
    <source>
        <dbReference type="ARBA" id="ARBA00023136"/>
    </source>
</evidence>
<protein>
    <recommendedName>
        <fullName evidence="15">Sensory/regulatory protein RpfC</fullName>
        <ecNumber evidence="3">2.7.13.3</ecNumber>
    </recommendedName>
</protein>
<keyword evidence="8" id="KW-0547">Nucleotide-binding</keyword>
<feature type="modified residue" description="Phosphohistidine" evidence="16">
    <location>
        <position position="1143"/>
    </location>
</feature>
<feature type="modified residue" description="4-aspartylphosphate" evidence="17">
    <location>
        <position position="994"/>
    </location>
</feature>
<dbReference type="Pfam" id="PF00072">
    <property type="entry name" value="Response_reg"/>
    <property type="match status" value="2"/>
</dbReference>
<keyword evidence="10" id="KW-0067">ATP-binding</keyword>
<dbReference type="SUPFAM" id="SSF55874">
    <property type="entry name" value="ATPase domain of HSP90 chaperone/DNA topoisomerase II/histidine kinase"/>
    <property type="match status" value="1"/>
</dbReference>
<evidence type="ECO:0000256" key="17">
    <source>
        <dbReference type="PROSITE-ProRule" id="PRU00169"/>
    </source>
</evidence>
<dbReference type="NCBIfam" id="TIGR00229">
    <property type="entry name" value="sensory_box"/>
    <property type="match status" value="1"/>
</dbReference>
<evidence type="ECO:0000256" key="9">
    <source>
        <dbReference type="ARBA" id="ARBA00022777"/>
    </source>
</evidence>
<dbReference type="RefSeq" id="WP_067029993.1">
    <property type="nucleotide sequence ID" value="NZ_FLRA01000001.1"/>
</dbReference>
<feature type="coiled-coil region" evidence="18">
    <location>
        <begin position="524"/>
        <end position="558"/>
    </location>
</feature>
<evidence type="ECO:0000256" key="18">
    <source>
        <dbReference type="SAM" id="Coils"/>
    </source>
</evidence>
<evidence type="ECO:0000256" key="16">
    <source>
        <dbReference type="PROSITE-ProRule" id="PRU00110"/>
    </source>
</evidence>
<dbReference type="Pfam" id="PF01627">
    <property type="entry name" value="Hpt"/>
    <property type="match status" value="1"/>
</dbReference>
<accession>A0A1C3JL80</accession>
<dbReference type="InterPro" id="IPR008207">
    <property type="entry name" value="Sig_transdc_His_kin_Hpt_dom"/>
</dbReference>
<keyword evidence="5 17" id="KW-0597">Phosphoprotein</keyword>
<evidence type="ECO:0000256" key="11">
    <source>
        <dbReference type="ARBA" id="ARBA00022989"/>
    </source>
</evidence>
<dbReference type="EMBL" id="FLRA01000001">
    <property type="protein sequence ID" value="SBT15962.1"/>
    <property type="molecule type" value="Genomic_DNA"/>
</dbReference>
<dbReference type="Gene3D" id="3.30.565.10">
    <property type="entry name" value="Histidine kinase-like ATPase, C-terminal domain"/>
    <property type="match status" value="1"/>
</dbReference>
<name>A0A1C3JL80_9GAMM</name>
<dbReference type="PANTHER" id="PTHR45339">
    <property type="entry name" value="HYBRID SIGNAL TRANSDUCTION HISTIDINE KINASE J"/>
    <property type="match status" value="1"/>
</dbReference>
<dbReference type="GO" id="GO:0005886">
    <property type="term" value="C:plasma membrane"/>
    <property type="evidence" value="ECO:0007669"/>
    <property type="project" value="UniProtKB-SubCell"/>
</dbReference>
<feature type="domain" description="Histidine kinase" evidence="20">
    <location>
        <begin position="558"/>
        <end position="779"/>
    </location>
</feature>
<dbReference type="PROSITE" id="PS50110">
    <property type="entry name" value="RESPONSE_REGULATORY"/>
    <property type="match status" value="2"/>
</dbReference>
<evidence type="ECO:0000256" key="1">
    <source>
        <dbReference type="ARBA" id="ARBA00000085"/>
    </source>
</evidence>
<sequence length="1283" mass="143946">MSKSGQVQSSVSPLVWLLALFSLLSIIIGASILISTAQDLRDQQQNLRARQAAMLSAVSELREVVPSQRNRLRQALLEDTNQEYLDQNLESRFKSATNMLIQSAQANSEIAKLGRALQARGKQIEGLNSQVNVWFDAHKQVLTDSERNNLLTRAQEKTRALTTLLKALNSRSRLQEGVLLFKYRNAEQAADKSAISKEYMTLRSNAIEGSLTTTVEDILTLEMIISSLPFTATQSMLYDQLNNRISPTFERLDYAISQTEFPFPMYYKALSKESSDLKNLLYGEGHYINNLYNLELGSGGLFGERFALIALETQRKQINNQVEAIFSPLARFIDQISESVQFETHNLETQIEEQLTRLSTSILWISGITVFVIILLSWAISKRVKRQLSKLLESEDRFRSMFESSPDPAWIVRDHAIIECNDAAASTLKYPSTDMLLQLNMSDLSPFSQSDGQQSLNKLAFLEEQVLKQGHFYQEWVFKDLDNELVYADMTMISVVLDDSPAIICTWRDISERHKYQLSLQSYKSKLEEEIAEQTQELQEAKETAEQASRAKSDFLANMSHEIRTPMNSIIGMSYLALKSGLDDRQHHYIQNVRSSAESLLGIINDILDFSKIEAGKVDLETEPFYLQDVLNEVANILTIKVDEKDLELVFDIDTHLPQVFQGDATRLRQILLNLGNNAVKFTQQGEIVIRARYVKHMADKMEVHFSVSDTGIGISEKNQKHLFRSFSQADSSTTRRFGGTGLGLAISKQLAELMGGTIWLESQDGGGSIFHFTVILDRVEDEIPLCYGSSSLDITRVLIVDDNDTARDVLKSCVEGIGLICDEAADGYEALEMIALANQNKAPYELVLVDWKMPELDGVETCRRISHVHDLQLPTMIMVTAYGLDKVKQAASDVDIAGFLTKPITISSLFDTIAESLGIERLTGQDTLSAPSPVASYYNLNGASILLVEDNEINRELAVELLSQQNIKVDVAVNGQDALTKLESNTFDMILMDCQMPVMDGYQATRIIRQKPEYATLPIIAMTANVLQQDINRAIDAGMNDHIAKPINLERMFSTMDRWMPVEKVNAAIAVEAIEAPTYTTHNSELPISAKIDTVTGLQHTQTLALYIRLLGRFRVNQADFSMQLHHHLEHQEYEDATRLAHTLKGTAATLGMNSLATLAAELEAQMEQHDPSSETIAGVIAELKAILKVLDSWQNQSSKTDVSDTNIEFINNIDKRKQLGILANYIEQNLSEACELAEALVPQFKNVEEKDLMDAISKTVNVYDFERAAKYLDALKARIVD</sequence>
<reference evidence="24 25" key="2">
    <citation type="submission" date="2016-06" db="EMBL/GenBank/DDBJ databases">
        <authorList>
            <person name="Rodrigo-Torres L."/>
            <person name="Arahal D.R."/>
        </authorList>
    </citation>
    <scope>NUCLEOTIDE SEQUENCE [LARGE SCALE GENOMIC DNA]</scope>
    <source>
        <strain evidence="24 25">CECT 5116</strain>
    </source>
</reference>
<keyword evidence="12" id="KW-0902">Two-component regulatory system</keyword>
<feature type="transmembrane region" description="Helical" evidence="19">
    <location>
        <begin position="14"/>
        <end position="34"/>
    </location>
</feature>
<comment type="catalytic activity">
    <reaction evidence="1">
        <text>ATP + protein L-histidine = ADP + protein N-phospho-L-histidine.</text>
        <dbReference type="EC" id="2.7.13.3"/>
    </reaction>
</comment>
<dbReference type="OrthoDB" id="9810730at2"/>
<comment type="subunit">
    <text evidence="14">At low DSF concentrations, interacts with RpfF.</text>
</comment>
<keyword evidence="9 23" id="KW-0418">Kinase</keyword>
<keyword evidence="7 19" id="KW-0812">Transmembrane</keyword>
<dbReference type="InterPro" id="IPR011006">
    <property type="entry name" value="CheY-like_superfamily"/>
</dbReference>
<dbReference type="GO" id="GO:0005524">
    <property type="term" value="F:ATP binding"/>
    <property type="evidence" value="ECO:0007669"/>
    <property type="project" value="UniProtKB-KW"/>
</dbReference>
<evidence type="ECO:0000256" key="2">
    <source>
        <dbReference type="ARBA" id="ARBA00004651"/>
    </source>
</evidence>
<dbReference type="EMBL" id="FLRB01000011">
    <property type="protein sequence ID" value="SBT21010.1"/>
    <property type="molecule type" value="Genomic_DNA"/>
</dbReference>
<evidence type="ECO:0000313" key="25">
    <source>
        <dbReference type="Proteomes" id="UP000092840"/>
    </source>
</evidence>
<dbReference type="CDD" id="cd17546">
    <property type="entry name" value="REC_hyHK_CKI1_RcsC-like"/>
    <property type="match status" value="2"/>
</dbReference>
<dbReference type="SUPFAM" id="SSF52172">
    <property type="entry name" value="CheY-like"/>
    <property type="match status" value="2"/>
</dbReference>
<comment type="subcellular location">
    <subcellularLocation>
        <location evidence="2">Cell membrane</location>
        <topology evidence="2">Multi-pass membrane protein</topology>
    </subcellularLocation>
</comment>
<dbReference type="InterPro" id="IPR000014">
    <property type="entry name" value="PAS"/>
</dbReference>
<dbReference type="CDD" id="cd00088">
    <property type="entry name" value="HPT"/>
    <property type="match status" value="1"/>
</dbReference>
<evidence type="ECO:0000256" key="15">
    <source>
        <dbReference type="ARBA" id="ARBA00068150"/>
    </source>
</evidence>
<dbReference type="InterPro" id="IPR004358">
    <property type="entry name" value="Sig_transdc_His_kin-like_C"/>
</dbReference>
<keyword evidence="13 19" id="KW-0472">Membrane</keyword>
<dbReference type="SMART" id="SM00091">
    <property type="entry name" value="PAS"/>
    <property type="match status" value="1"/>
</dbReference>
<dbReference type="PANTHER" id="PTHR45339:SF1">
    <property type="entry name" value="HYBRID SIGNAL TRANSDUCTION HISTIDINE KINASE J"/>
    <property type="match status" value="1"/>
</dbReference>
<evidence type="ECO:0000313" key="23">
    <source>
        <dbReference type="EMBL" id="SBT15962.1"/>
    </source>
</evidence>
<dbReference type="Gene3D" id="3.30.450.20">
    <property type="entry name" value="PAS domain"/>
    <property type="match status" value="1"/>
</dbReference>
<dbReference type="SUPFAM" id="SSF55785">
    <property type="entry name" value="PYP-like sensor domain (PAS domain)"/>
    <property type="match status" value="1"/>
</dbReference>
<dbReference type="Pfam" id="PF02518">
    <property type="entry name" value="HATPase_c"/>
    <property type="match status" value="1"/>
</dbReference>
<dbReference type="SMART" id="SM00448">
    <property type="entry name" value="REC"/>
    <property type="match status" value="2"/>
</dbReference>
<dbReference type="PROSITE" id="PS50109">
    <property type="entry name" value="HIS_KIN"/>
    <property type="match status" value="1"/>
</dbReference>
<evidence type="ECO:0000256" key="12">
    <source>
        <dbReference type="ARBA" id="ARBA00023012"/>
    </source>
</evidence>
<dbReference type="InterPro" id="IPR035965">
    <property type="entry name" value="PAS-like_dom_sf"/>
</dbReference>
<dbReference type="Gene3D" id="3.40.50.2300">
    <property type="match status" value="2"/>
</dbReference>
<dbReference type="Pfam" id="PF00512">
    <property type="entry name" value="HisKA"/>
    <property type="match status" value="1"/>
</dbReference>
<dbReference type="Proteomes" id="UP000092871">
    <property type="component" value="Unassembled WGS sequence"/>
</dbReference>
<dbReference type="Gene3D" id="1.20.120.160">
    <property type="entry name" value="HPT domain"/>
    <property type="match status" value="1"/>
</dbReference>
<reference evidence="23 26" key="1">
    <citation type="submission" date="2016-06" db="EMBL/GenBank/DDBJ databases">
        <authorList>
            <person name="Kjaerup R.B."/>
            <person name="Dalgaard T.S."/>
            <person name="Juul-Madsen H.R."/>
        </authorList>
    </citation>
    <scope>NUCLEOTIDE SEQUENCE [LARGE SCALE GENOMIC DNA]</scope>
    <source>
        <strain evidence="23 26">CECT 5115</strain>
    </source>
</reference>
<evidence type="ECO:0000256" key="5">
    <source>
        <dbReference type="ARBA" id="ARBA00022553"/>
    </source>
</evidence>
<dbReference type="InterPro" id="IPR001789">
    <property type="entry name" value="Sig_transdc_resp-reg_receiver"/>
</dbReference>
<dbReference type="FunFam" id="3.30.565.10:FF:000010">
    <property type="entry name" value="Sensor histidine kinase RcsC"/>
    <property type="match status" value="1"/>
</dbReference>
<evidence type="ECO:0000259" key="20">
    <source>
        <dbReference type="PROSITE" id="PS50109"/>
    </source>
</evidence>
<dbReference type="SUPFAM" id="SSF47384">
    <property type="entry name" value="Homodimeric domain of signal transducing histidine kinase"/>
    <property type="match status" value="1"/>
</dbReference>
<keyword evidence="18" id="KW-0175">Coiled coil</keyword>
<evidence type="ECO:0000256" key="10">
    <source>
        <dbReference type="ARBA" id="ARBA00022840"/>
    </source>
</evidence>
<evidence type="ECO:0000256" key="4">
    <source>
        <dbReference type="ARBA" id="ARBA00022475"/>
    </source>
</evidence>
<proteinExistence type="predicted"/>